<protein>
    <submittedName>
        <fullName evidence="1">Uncharacterized protein</fullName>
    </submittedName>
</protein>
<proteinExistence type="predicted"/>
<dbReference type="RefSeq" id="WP_319225856.1">
    <property type="nucleotide sequence ID" value="NZ_JARUMK010000001.1"/>
</dbReference>
<keyword evidence="2" id="KW-1185">Reference proteome</keyword>
<dbReference type="EMBL" id="JARUMK010000001">
    <property type="protein sequence ID" value="MEH0559816.1"/>
    <property type="molecule type" value="Genomic_DNA"/>
</dbReference>
<evidence type="ECO:0000313" key="2">
    <source>
        <dbReference type="Proteomes" id="UP001382181"/>
    </source>
</evidence>
<reference evidence="1 2" key="1">
    <citation type="submission" date="2023-04" db="EMBL/GenBank/DDBJ databases">
        <title>Genomic diversity of scab-causing Streptomyces spp. in the province of Quebec, Canada.</title>
        <authorList>
            <person name="Biessy A."/>
            <person name="Cadieux M."/>
            <person name="Ciotola M."/>
            <person name="Filion M."/>
        </authorList>
    </citation>
    <scope>NUCLEOTIDE SEQUENCE [LARGE SCALE GENOMIC DNA]</scope>
    <source>
        <strain evidence="1 2">B21-103</strain>
    </source>
</reference>
<sequence>MGSLAGTLGLDPARFEVDEDGASGVLSAENALGGDGSSLHGAYLLLALTGPDL</sequence>
<evidence type="ECO:0000313" key="1">
    <source>
        <dbReference type="EMBL" id="MEH0559816.1"/>
    </source>
</evidence>
<comment type="caution">
    <text evidence="1">The sequence shown here is derived from an EMBL/GenBank/DDBJ whole genome shotgun (WGS) entry which is preliminary data.</text>
</comment>
<name>A0ABU8A0G7_9ACTN</name>
<dbReference type="Proteomes" id="UP001382181">
    <property type="component" value="Unassembled WGS sequence"/>
</dbReference>
<accession>A0ABU8A0G7</accession>
<gene>
    <name evidence="1" type="ORF">QBA37_11215</name>
</gene>
<organism evidence="1 2">
    <name type="scientific">Streptomyces silvae</name>
    <dbReference type="NCBI Taxonomy" id="2803812"/>
    <lineage>
        <taxon>Bacteria</taxon>
        <taxon>Bacillati</taxon>
        <taxon>Actinomycetota</taxon>
        <taxon>Actinomycetes</taxon>
        <taxon>Kitasatosporales</taxon>
        <taxon>Streptomycetaceae</taxon>
        <taxon>Streptomyces</taxon>
    </lineage>
</organism>